<name>A0A2P7EHY8_9SYNE</name>
<gene>
    <name evidence="1" type="ORF">C7K08_01145</name>
</gene>
<dbReference type="AlphaFoldDB" id="A0A2P7EHY8"/>
<organism evidence="1 2">
    <name type="scientific">Synechococcus lacustris str. Tous</name>
    <dbReference type="NCBI Taxonomy" id="1910958"/>
    <lineage>
        <taxon>Bacteria</taxon>
        <taxon>Bacillati</taxon>
        <taxon>Cyanobacteriota</taxon>
        <taxon>Cyanophyceae</taxon>
        <taxon>Synechococcales</taxon>
        <taxon>Synechococcaceae</taxon>
        <taxon>Synechococcus</taxon>
    </lineage>
</organism>
<evidence type="ECO:0000313" key="1">
    <source>
        <dbReference type="EMBL" id="PSI02797.1"/>
    </source>
</evidence>
<accession>A0A2P7EHY8</accession>
<dbReference type="SUPFAM" id="SSF69304">
    <property type="entry name" value="Tricorn protease N-terminal domain"/>
    <property type="match status" value="1"/>
</dbReference>
<comment type="caution">
    <text evidence="1">The sequence shown here is derived from an EMBL/GenBank/DDBJ whole genome shotgun (WGS) entry which is preliminary data.</text>
</comment>
<dbReference type="EMBL" id="PXVC01000002">
    <property type="protein sequence ID" value="PSI02797.1"/>
    <property type="molecule type" value="Genomic_DNA"/>
</dbReference>
<dbReference type="Gene3D" id="2.120.10.30">
    <property type="entry name" value="TolB, C-terminal domain"/>
    <property type="match status" value="1"/>
</dbReference>
<sequence>MVWLLPLLFLLTACGQRFDAPGIGDQQEPALSGNGRLLAMVAERSGRRVVRLVERNSGQELPLKGLQWGMPHRSPSLSWNGRYLALILQRGERGEIVVLDRALGLLRPLPLPGDRLPQALSMSPDGKRLAVQLLHRGQQDVELFQLPAHEADLAPGTPLP</sequence>
<evidence type="ECO:0000313" key="2">
    <source>
        <dbReference type="Proteomes" id="UP000240206"/>
    </source>
</evidence>
<dbReference type="STRING" id="1910958.BTM30_03345"/>
<keyword evidence="2" id="KW-1185">Reference proteome</keyword>
<dbReference type="InterPro" id="IPR011042">
    <property type="entry name" value="6-blade_b-propeller_TolB-like"/>
</dbReference>
<reference evidence="2" key="1">
    <citation type="submission" date="2018-03" db="EMBL/GenBank/DDBJ databases">
        <title>Ecological and genomic features of two cosmopolitan and abundant freshwater picocyanobacteria.</title>
        <authorList>
            <person name="Cabello-Yeves P.J."/>
            <person name="Picazo A."/>
            <person name="Camacho A."/>
            <person name="Callieri C."/>
            <person name="Rosselli R."/>
            <person name="Roda-Garcia J."/>
            <person name="Coutinho F.H."/>
            <person name="Rodriguez-Valera F."/>
        </authorList>
    </citation>
    <scope>NUCLEOTIDE SEQUENCE [LARGE SCALE GENOMIC DNA]</scope>
    <source>
        <strain evidence="2">Tous</strain>
    </source>
</reference>
<proteinExistence type="predicted"/>
<protein>
    <submittedName>
        <fullName evidence="1">Tol biopolymer transporter periplasmic protein</fullName>
    </submittedName>
</protein>
<dbReference type="Proteomes" id="UP000240206">
    <property type="component" value="Unassembled WGS sequence"/>
</dbReference>